<evidence type="ECO:0000256" key="9">
    <source>
        <dbReference type="ARBA" id="ARBA00023065"/>
    </source>
</evidence>
<evidence type="ECO:0000256" key="10">
    <source>
        <dbReference type="ARBA" id="ARBA00023077"/>
    </source>
</evidence>
<comment type="caution">
    <text evidence="19">The sequence shown here is derived from an EMBL/GenBank/DDBJ whole genome shotgun (WGS) entry which is preliminary data.</text>
</comment>
<dbReference type="SUPFAM" id="SSF56935">
    <property type="entry name" value="Porins"/>
    <property type="match status" value="1"/>
</dbReference>
<dbReference type="Pfam" id="PF07715">
    <property type="entry name" value="Plug"/>
    <property type="match status" value="1"/>
</dbReference>
<keyword evidence="4 14" id="KW-1134">Transmembrane beta strand</keyword>
<comment type="subcellular location">
    <subcellularLocation>
        <location evidence="1 14">Cell outer membrane</location>
        <topology evidence="1 14">Multi-pass membrane protein</topology>
    </subcellularLocation>
</comment>
<dbReference type="GO" id="GO:0015891">
    <property type="term" value="P:siderophore transport"/>
    <property type="evidence" value="ECO:0007669"/>
    <property type="project" value="InterPro"/>
</dbReference>
<dbReference type="PATRIC" id="fig|317659.3.peg.5954"/>
<sequence>MISFRIHPIGDVQDGCFRSRSTCLQDLLMNSPSFPMRLTLLAFCCSIGSPAWAAAEAATRQDGPVVLGETDISADKADPHALPPVYAGGQVARGGQLGVLGNADIMDVPFTMSSYTEQLIEDQQAETVGDVLLNDASVRQSSGYANASHIFVIRGLKLTTDDISYNGLYGVLPRQIISTDALERVEVFKGPNAFINGVTPTGSGIGGGVNLQPKRAQDTPTRRFTTDISSDGRVGEHLDLGQRFGEGNRFGARLNLSQREGETGVEDEEHRSKLFALGLDYRGDNFRLSGDFAYQKQRINQSRNTVFVDSALTSVPHAPDSDTNYAPNWTWTETEDTFGMSRAEYDLNEDWTLYAAVGAKHTREVGVYGSPTVHDAAGNTTAAPSFIPHDEDNKTAMAGINGKLQTGAVSHKVNFGLSGIWTEQRSAYLFGGTSSNNLYDPVSQERPALDSFTAGDLNDPGIVGKSRMRSVALSDTLGFFDDRLLLTAGLRRQQLRVQGYEYGSGPRNALYDEAITTPVYGVVFKPWQYVSFYANRIEGLAQGPTAPNTVTINPGEVFAPSRSKQVEAGVKLDMGTFGASLGVYRIEQPADGYQVLEGTGSRYVRDGQQRNRGVEMNVFGQPVSGLRLLAGLTLMDTEVSGTSGGSNDGNRAVGVPTFQFNAGADWDIPGIEGAAINARMLRTGGQYVDAANNLSIPTWNRFDLGARYTFNVAQKDVTLRANVENLMNKDYWASANGGYLTQGEPRTLKLSGTIDF</sequence>
<keyword evidence="9" id="KW-0406">Ion transport</keyword>
<protein>
    <submittedName>
        <fullName evidence="19">TonB-dependent siderophore receptor</fullName>
    </submittedName>
</protein>
<feature type="domain" description="TonB-dependent receptor plug" evidence="18">
    <location>
        <begin position="105"/>
        <end position="198"/>
    </location>
</feature>
<keyword evidence="8" id="KW-0408">Iron</keyword>
<keyword evidence="7" id="KW-0732">Signal</keyword>
<keyword evidence="20" id="KW-1185">Reference proteome</keyword>
<evidence type="ECO:0000256" key="13">
    <source>
        <dbReference type="ARBA" id="ARBA00023237"/>
    </source>
</evidence>
<dbReference type="InterPro" id="IPR036942">
    <property type="entry name" value="Beta-barrel_TonB_sf"/>
</dbReference>
<dbReference type="InterPro" id="IPR010917">
    <property type="entry name" value="TonB_rcpt_CS"/>
</dbReference>
<evidence type="ECO:0000256" key="1">
    <source>
        <dbReference type="ARBA" id="ARBA00004571"/>
    </source>
</evidence>
<evidence type="ECO:0000256" key="2">
    <source>
        <dbReference type="ARBA" id="ARBA00009810"/>
    </source>
</evidence>
<keyword evidence="10 16" id="KW-0798">TonB box</keyword>
<evidence type="ECO:0000256" key="6">
    <source>
        <dbReference type="ARBA" id="ARBA00022692"/>
    </source>
</evidence>
<feature type="domain" description="TonB-dependent receptor-like beta-barrel" evidence="17">
    <location>
        <begin position="280"/>
        <end position="726"/>
    </location>
</feature>
<evidence type="ECO:0000256" key="15">
    <source>
        <dbReference type="PROSITE-ProRule" id="PRU10144"/>
    </source>
</evidence>
<dbReference type="Pfam" id="PF00593">
    <property type="entry name" value="TonB_dep_Rec_b-barrel"/>
    <property type="match status" value="1"/>
</dbReference>
<feature type="short sequence motif" description="TonB C-terminal box" evidence="15">
    <location>
        <begin position="739"/>
        <end position="756"/>
    </location>
</feature>
<dbReference type="PANTHER" id="PTHR32552:SF82">
    <property type="entry name" value="FCUA PROTEIN"/>
    <property type="match status" value="1"/>
</dbReference>
<dbReference type="InterPro" id="IPR039426">
    <property type="entry name" value="TonB-dep_rcpt-like"/>
</dbReference>
<dbReference type="EMBL" id="LJQC01001033">
    <property type="protein sequence ID" value="KPW88455.1"/>
    <property type="molecule type" value="Genomic_DNA"/>
</dbReference>
<dbReference type="CDD" id="cd01347">
    <property type="entry name" value="ligand_gated_channel"/>
    <property type="match status" value="1"/>
</dbReference>
<evidence type="ECO:0000256" key="12">
    <source>
        <dbReference type="ARBA" id="ARBA00023170"/>
    </source>
</evidence>
<keyword evidence="3 14" id="KW-0813">Transport</keyword>
<evidence type="ECO:0000259" key="17">
    <source>
        <dbReference type="Pfam" id="PF00593"/>
    </source>
</evidence>
<name>A0A0P9MAF5_9PSED</name>
<dbReference type="Gene3D" id="2.40.170.20">
    <property type="entry name" value="TonB-dependent receptor, beta-barrel domain"/>
    <property type="match status" value="1"/>
</dbReference>
<dbReference type="PANTHER" id="PTHR32552">
    <property type="entry name" value="FERRICHROME IRON RECEPTOR-RELATED"/>
    <property type="match status" value="1"/>
</dbReference>
<comment type="similarity">
    <text evidence="2 14 16">Belongs to the TonB-dependent receptor family.</text>
</comment>
<keyword evidence="13 14" id="KW-0998">Cell outer membrane</keyword>
<evidence type="ECO:0000256" key="14">
    <source>
        <dbReference type="PROSITE-ProRule" id="PRU01360"/>
    </source>
</evidence>
<dbReference type="PROSITE" id="PS01156">
    <property type="entry name" value="TONB_DEPENDENT_REC_2"/>
    <property type="match status" value="1"/>
</dbReference>
<proteinExistence type="inferred from homology"/>
<dbReference type="InterPro" id="IPR000531">
    <property type="entry name" value="Beta-barrel_TonB"/>
</dbReference>
<dbReference type="GO" id="GO:0009279">
    <property type="term" value="C:cell outer membrane"/>
    <property type="evidence" value="ECO:0007669"/>
    <property type="project" value="UniProtKB-SubCell"/>
</dbReference>
<dbReference type="InterPro" id="IPR010105">
    <property type="entry name" value="TonB_sidphr_rcpt"/>
</dbReference>
<keyword evidence="6 14" id="KW-0812">Transmembrane</keyword>
<evidence type="ECO:0000256" key="7">
    <source>
        <dbReference type="ARBA" id="ARBA00022729"/>
    </source>
</evidence>
<evidence type="ECO:0000256" key="8">
    <source>
        <dbReference type="ARBA" id="ARBA00023004"/>
    </source>
</evidence>
<evidence type="ECO:0000256" key="3">
    <source>
        <dbReference type="ARBA" id="ARBA00022448"/>
    </source>
</evidence>
<evidence type="ECO:0000259" key="18">
    <source>
        <dbReference type="Pfam" id="PF07715"/>
    </source>
</evidence>
<accession>A0A0P9MAF5</accession>
<keyword evidence="5" id="KW-0410">Iron transport</keyword>
<dbReference type="AlphaFoldDB" id="A0A0P9MAF5"/>
<dbReference type="Proteomes" id="UP000051335">
    <property type="component" value="Unassembled WGS sequence"/>
</dbReference>
<keyword evidence="11 14" id="KW-0472">Membrane</keyword>
<dbReference type="InterPro" id="IPR012910">
    <property type="entry name" value="Plug_dom"/>
</dbReference>
<evidence type="ECO:0000313" key="19">
    <source>
        <dbReference type="EMBL" id="KPW88455.1"/>
    </source>
</evidence>
<evidence type="ECO:0000256" key="16">
    <source>
        <dbReference type="RuleBase" id="RU003357"/>
    </source>
</evidence>
<organism evidence="19 20">
    <name type="scientific">Pseudomonas syringae pv. coryli</name>
    <dbReference type="NCBI Taxonomy" id="317659"/>
    <lineage>
        <taxon>Bacteria</taxon>
        <taxon>Pseudomonadati</taxon>
        <taxon>Pseudomonadota</taxon>
        <taxon>Gammaproteobacteria</taxon>
        <taxon>Pseudomonadales</taxon>
        <taxon>Pseudomonadaceae</taxon>
        <taxon>Pseudomonas</taxon>
    </lineage>
</organism>
<evidence type="ECO:0000313" key="20">
    <source>
        <dbReference type="Proteomes" id="UP000051335"/>
    </source>
</evidence>
<dbReference type="NCBIfam" id="TIGR01783">
    <property type="entry name" value="TonB-siderophor"/>
    <property type="match status" value="1"/>
</dbReference>
<dbReference type="InterPro" id="IPR037066">
    <property type="entry name" value="Plug_dom_sf"/>
</dbReference>
<dbReference type="GO" id="GO:0038023">
    <property type="term" value="F:signaling receptor activity"/>
    <property type="evidence" value="ECO:0007669"/>
    <property type="project" value="InterPro"/>
</dbReference>
<gene>
    <name evidence="19" type="ORF">ALO75_05258</name>
</gene>
<dbReference type="PROSITE" id="PS52016">
    <property type="entry name" value="TONB_DEPENDENT_REC_3"/>
    <property type="match status" value="1"/>
</dbReference>
<reference evidence="19 20" key="1">
    <citation type="submission" date="2015-09" db="EMBL/GenBank/DDBJ databases">
        <title>Genome announcement of multiple Pseudomonas syringae strains.</title>
        <authorList>
            <person name="Thakur S."/>
            <person name="Wang P.W."/>
            <person name="Gong Y."/>
            <person name="Weir B.S."/>
            <person name="Guttman D.S."/>
        </authorList>
    </citation>
    <scope>NUCLEOTIDE SEQUENCE [LARGE SCALE GENOMIC DNA]</scope>
    <source>
        <strain evidence="19 20">ICMP17001</strain>
    </source>
</reference>
<evidence type="ECO:0000256" key="4">
    <source>
        <dbReference type="ARBA" id="ARBA00022452"/>
    </source>
</evidence>
<evidence type="ECO:0000256" key="11">
    <source>
        <dbReference type="ARBA" id="ARBA00023136"/>
    </source>
</evidence>
<evidence type="ECO:0000256" key="5">
    <source>
        <dbReference type="ARBA" id="ARBA00022496"/>
    </source>
</evidence>
<dbReference type="Gene3D" id="2.170.130.10">
    <property type="entry name" value="TonB-dependent receptor, plug domain"/>
    <property type="match status" value="1"/>
</dbReference>
<dbReference type="GO" id="GO:0015344">
    <property type="term" value="F:siderophore uptake transmembrane transporter activity"/>
    <property type="evidence" value="ECO:0007669"/>
    <property type="project" value="TreeGrafter"/>
</dbReference>
<keyword evidence="12 19" id="KW-0675">Receptor</keyword>